<dbReference type="OrthoDB" id="9225at2157"/>
<evidence type="ECO:0000313" key="2">
    <source>
        <dbReference type="EMBL" id="SMH72077.1"/>
    </source>
</evidence>
<proteinExistence type="predicted"/>
<protein>
    <submittedName>
        <fullName evidence="2">Uncharacterized protein</fullName>
    </submittedName>
</protein>
<organism evidence="2 3">
    <name type="scientific">Candidatus Nitrosotalea okcheonensis</name>
    <dbReference type="NCBI Taxonomy" id="1903276"/>
    <lineage>
        <taxon>Archaea</taxon>
        <taxon>Nitrososphaerota</taxon>
        <taxon>Nitrososphaeria</taxon>
        <taxon>Nitrosotaleales</taxon>
        <taxon>Nitrosotaleaceae</taxon>
        <taxon>Nitrosotalea</taxon>
    </lineage>
</organism>
<evidence type="ECO:0000313" key="3">
    <source>
        <dbReference type="Proteomes" id="UP000230607"/>
    </source>
</evidence>
<dbReference type="AlphaFoldDB" id="A0A2H1FH44"/>
<keyword evidence="1" id="KW-0472">Membrane</keyword>
<gene>
    <name evidence="2" type="ORF">NCS_11889</name>
</gene>
<feature type="transmembrane region" description="Helical" evidence="1">
    <location>
        <begin position="39"/>
        <end position="58"/>
    </location>
</feature>
<dbReference type="RefSeq" id="WP_157927922.1">
    <property type="nucleotide sequence ID" value="NZ_LT841358.1"/>
</dbReference>
<dbReference type="Proteomes" id="UP000230607">
    <property type="component" value="Chromosome 1"/>
</dbReference>
<keyword evidence="1" id="KW-0812">Transmembrane</keyword>
<feature type="transmembrane region" description="Helical" evidence="1">
    <location>
        <begin position="12"/>
        <end position="33"/>
    </location>
</feature>
<accession>A0A2H1FH44</accession>
<keyword evidence="1" id="KW-1133">Transmembrane helix</keyword>
<keyword evidence="3" id="KW-1185">Reference proteome</keyword>
<name>A0A2H1FH44_9ARCH</name>
<reference evidence="3" key="1">
    <citation type="submission" date="2017-03" db="EMBL/GenBank/DDBJ databases">
        <authorList>
            <person name="Herbold C."/>
        </authorList>
    </citation>
    <scope>NUCLEOTIDE SEQUENCE [LARGE SCALE GENOMIC DNA]</scope>
</reference>
<dbReference type="EMBL" id="LT841358">
    <property type="protein sequence ID" value="SMH72077.1"/>
    <property type="molecule type" value="Genomic_DNA"/>
</dbReference>
<evidence type="ECO:0000256" key="1">
    <source>
        <dbReference type="SAM" id="Phobius"/>
    </source>
</evidence>
<sequence>MQIGGTKILTGARYIYLVVFFALLSGMFYPIITHSAWDPVIVGTLILFVGLAGTVSIYKATTAERHKKAYLIIGLVITSLALFLVYGAIGKV</sequence>
<feature type="transmembrane region" description="Helical" evidence="1">
    <location>
        <begin position="70"/>
        <end position="89"/>
    </location>
</feature>